<evidence type="ECO:0000259" key="1">
    <source>
        <dbReference type="Pfam" id="PF00501"/>
    </source>
</evidence>
<evidence type="ECO:0000259" key="2">
    <source>
        <dbReference type="Pfam" id="PF13193"/>
    </source>
</evidence>
<organism evidence="3 4">
    <name type="scientific">Longivirga aurantiaca</name>
    <dbReference type="NCBI Taxonomy" id="1837743"/>
    <lineage>
        <taxon>Bacteria</taxon>
        <taxon>Bacillati</taxon>
        <taxon>Actinomycetota</taxon>
        <taxon>Actinomycetes</taxon>
        <taxon>Sporichthyales</taxon>
        <taxon>Sporichthyaceae</taxon>
        <taxon>Longivirga</taxon>
    </lineage>
</organism>
<dbReference type="PANTHER" id="PTHR43767">
    <property type="entry name" value="LONG-CHAIN-FATTY-ACID--COA LIGASE"/>
    <property type="match status" value="1"/>
</dbReference>
<dbReference type="InterPro" id="IPR000873">
    <property type="entry name" value="AMP-dep_synth/lig_dom"/>
</dbReference>
<protein>
    <submittedName>
        <fullName evidence="3">AMP-binding protein</fullName>
    </submittedName>
</protein>
<dbReference type="Pfam" id="PF00501">
    <property type="entry name" value="AMP-binding"/>
    <property type="match status" value="1"/>
</dbReference>
<comment type="caution">
    <text evidence="3">The sequence shown here is derived from an EMBL/GenBank/DDBJ whole genome shotgun (WGS) entry which is preliminary data.</text>
</comment>
<gene>
    <name evidence="3" type="ORF">ACFQGU_04505</name>
</gene>
<evidence type="ECO:0000313" key="4">
    <source>
        <dbReference type="Proteomes" id="UP001596138"/>
    </source>
</evidence>
<name>A0ABW1SXI6_9ACTN</name>
<dbReference type="InterPro" id="IPR020845">
    <property type="entry name" value="AMP-binding_CS"/>
</dbReference>
<dbReference type="RefSeq" id="WP_386764168.1">
    <property type="nucleotide sequence ID" value="NZ_JBHSTI010000008.1"/>
</dbReference>
<dbReference type="PANTHER" id="PTHR43767:SF1">
    <property type="entry name" value="NONRIBOSOMAL PEPTIDE SYNTHASE PES1 (EUROFUNG)-RELATED"/>
    <property type="match status" value="1"/>
</dbReference>
<keyword evidence="4" id="KW-1185">Reference proteome</keyword>
<evidence type="ECO:0000313" key="3">
    <source>
        <dbReference type="EMBL" id="MFC6237126.1"/>
    </source>
</evidence>
<dbReference type="Gene3D" id="3.40.50.12780">
    <property type="entry name" value="N-terminal domain of ligase-like"/>
    <property type="match status" value="1"/>
</dbReference>
<sequence>MSRQRDLRRVDVVPGPVGVEALLDLLPEALAGDGPALAVAPAGDEPAAARARAAVLPDPAATVDDDIAVVLATSGSTGAPRGVLLPASALLASAEAALVTLVGGAAAWSLALPVTSVGGLQVLMRSLMSSTEPEVLPSVGGASRFTVAEFAAATWRLDPSLPGCTSIVPTQAAILLDDPEGLAALQAYDAVLLGGARTPPELLARLRAAHVVAVPTYGMTETCGGIVYDGVPLPGASFRIDEATGRIEVSGPMLARGYLGDDVATAEAFVDGWHRTPDAGRIVDGRLEVLGRLDDVVQVGGVNVAVTAVEDVLGPLCGGAVVLAEPDDRWGARLTAYVVRPGPGADVSDTEALGAAVIARLGRAAVPRAWVRIDAVPLLPNGKPDRAALRSLPRA</sequence>
<dbReference type="Gene3D" id="3.30.300.30">
    <property type="match status" value="1"/>
</dbReference>
<accession>A0ABW1SXI6</accession>
<dbReference type="PROSITE" id="PS00455">
    <property type="entry name" value="AMP_BINDING"/>
    <property type="match status" value="1"/>
</dbReference>
<proteinExistence type="predicted"/>
<feature type="domain" description="AMP-dependent synthetase/ligase" evidence="1">
    <location>
        <begin position="56"/>
        <end position="259"/>
    </location>
</feature>
<reference evidence="4" key="1">
    <citation type="journal article" date="2019" name="Int. J. Syst. Evol. Microbiol.">
        <title>The Global Catalogue of Microorganisms (GCM) 10K type strain sequencing project: providing services to taxonomists for standard genome sequencing and annotation.</title>
        <authorList>
            <consortium name="The Broad Institute Genomics Platform"/>
            <consortium name="The Broad Institute Genome Sequencing Center for Infectious Disease"/>
            <person name="Wu L."/>
            <person name="Ma J."/>
        </authorList>
    </citation>
    <scope>NUCLEOTIDE SEQUENCE [LARGE SCALE GENOMIC DNA]</scope>
    <source>
        <strain evidence="4">CGMCC 4.7317</strain>
    </source>
</reference>
<dbReference type="InterPro" id="IPR042099">
    <property type="entry name" value="ANL_N_sf"/>
</dbReference>
<dbReference type="Proteomes" id="UP001596138">
    <property type="component" value="Unassembled WGS sequence"/>
</dbReference>
<dbReference type="InterPro" id="IPR025110">
    <property type="entry name" value="AMP-bd_C"/>
</dbReference>
<dbReference type="SUPFAM" id="SSF56801">
    <property type="entry name" value="Acetyl-CoA synthetase-like"/>
    <property type="match status" value="1"/>
</dbReference>
<dbReference type="InterPro" id="IPR045851">
    <property type="entry name" value="AMP-bd_C_sf"/>
</dbReference>
<dbReference type="EMBL" id="JBHSTI010000008">
    <property type="protein sequence ID" value="MFC6237126.1"/>
    <property type="molecule type" value="Genomic_DNA"/>
</dbReference>
<dbReference type="Pfam" id="PF13193">
    <property type="entry name" value="AMP-binding_C"/>
    <property type="match status" value="1"/>
</dbReference>
<feature type="domain" description="AMP-binding enzyme C-terminal" evidence="2">
    <location>
        <begin position="320"/>
        <end position="383"/>
    </location>
</feature>
<dbReference type="InterPro" id="IPR050237">
    <property type="entry name" value="ATP-dep_AMP-bd_enzyme"/>
</dbReference>